<dbReference type="AlphaFoldDB" id="A0A1M4DW16"/>
<dbReference type="InterPro" id="IPR016566">
    <property type="entry name" value="UCP010219"/>
</dbReference>
<sequence>MSDLALLRRAGLHLIETAAPVLGFTLVYATTQRLPLALTVALCLAAGVAVHRFVHARSLLPAIGGFGLAAGAAAIAALSGEATDFFLPVLVIRGTVVAVTPVMLLLRLPPVAVAAGVLTGRGHGWRRDPVRLRAYTIVNVGWMLGEGALVANQARLYLADRAVAMGAFKLLVEVPLHVLMVALMWACYRRLTRGERS</sequence>
<gene>
    <name evidence="2" type="ORF">BN4615_P257</name>
</gene>
<reference evidence="2" key="1">
    <citation type="submission" date="2016-04" db="EMBL/GenBank/DDBJ databases">
        <authorList>
            <person name="Evans L.H."/>
            <person name="Alamgir A."/>
            <person name="Owens N."/>
            <person name="Weber N.D."/>
            <person name="Virtaneva K."/>
            <person name="Barbian K."/>
            <person name="Babar A."/>
            <person name="Rosenke K."/>
        </authorList>
    </citation>
    <scope>NUCLEOTIDE SEQUENCE</scope>
    <source>
        <strain evidence="2">Nono1</strain>
    </source>
</reference>
<feature type="transmembrane region" description="Helical" evidence="1">
    <location>
        <begin position="85"/>
        <end position="106"/>
    </location>
</feature>
<name>A0A1M4DW16_9ACTN</name>
<organism evidence="2">
    <name type="scientific">Nonomuraea gerenzanensis</name>
    <dbReference type="NCBI Taxonomy" id="93944"/>
    <lineage>
        <taxon>Bacteria</taxon>
        <taxon>Bacillati</taxon>
        <taxon>Actinomycetota</taxon>
        <taxon>Actinomycetes</taxon>
        <taxon>Streptosporangiales</taxon>
        <taxon>Streptosporangiaceae</taxon>
        <taxon>Nonomuraea</taxon>
    </lineage>
</organism>
<feature type="transmembrane region" description="Helical" evidence="1">
    <location>
        <begin position="163"/>
        <end position="188"/>
    </location>
</feature>
<dbReference type="RefSeq" id="WP_225270173.1">
    <property type="nucleotide sequence ID" value="NZ_CP084058.1"/>
</dbReference>
<keyword evidence="1" id="KW-1133">Transmembrane helix</keyword>
<feature type="transmembrane region" description="Helical" evidence="1">
    <location>
        <begin position="132"/>
        <end position="151"/>
    </location>
</feature>
<feature type="transmembrane region" description="Helical" evidence="1">
    <location>
        <begin position="36"/>
        <end position="54"/>
    </location>
</feature>
<evidence type="ECO:0000313" key="2">
    <source>
        <dbReference type="EMBL" id="SBO90743.1"/>
    </source>
</evidence>
<protein>
    <submittedName>
        <fullName evidence="2">PROBABLE CONSERVED INTEGRAL MEMBRANE ALANINE AND LEUCINE RICH PROTEIN</fullName>
    </submittedName>
</protein>
<dbReference type="Pfam" id="PF11361">
    <property type="entry name" value="DUF3159"/>
    <property type="match status" value="1"/>
</dbReference>
<accession>A0A1M4DW16</accession>
<feature type="transmembrane region" description="Helical" evidence="1">
    <location>
        <begin position="59"/>
        <end position="79"/>
    </location>
</feature>
<keyword evidence="1" id="KW-0472">Membrane</keyword>
<keyword evidence="1" id="KW-0812">Transmembrane</keyword>
<evidence type="ECO:0000256" key="1">
    <source>
        <dbReference type="SAM" id="Phobius"/>
    </source>
</evidence>
<proteinExistence type="predicted"/>
<dbReference type="EMBL" id="LT559118">
    <property type="protein sequence ID" value="SBO90743.1"/>
    <property type="molecule type" value="Genomic_DNA"/>
</dbReference>